<feature type="domain" description="PUB" evidence="2">
    <location>
        <begin position="75"/>
        <end position="149"/>
    </location>
</feature>
<sequence length="341" mass="37480">MSELTNQPGPSSISEAALRAAEARARPRPPATTSADAHSSRLDVEGAFNPSRADLLPYYRLLDSELLPKVSKPQAVKTLETILTLLNNILAPPNPAQALKFRQLRLSNKLVAREVVSPANGAGRDYLVLCGFRREVREFEEMLVWKQGEGGKQLFRLRCGKKVVEDRIKQAREAEERETRYRESEKEAEAGVSIIDEYCGPSSARKAKALLGFEDDRLDRAERDERERLVREARAQQPPPPPTVRPTPPMLPQPRGTPRRVPPPRARAAVVDPDAGEDDPPPAYGVTFGRVLGTGEPPSGDAHIPSGVRMVSDQDLEASDGEAADHAAADDDDHTDDEMLP</sequence>
<feature type="compositionally biased region" description="Polar residues" evidence="1">
    <location>
        <begin position="1"/>
        <end position="14"/>
    </location>
</feature>
<evidence type="ECO:0000313" key="3">
    <source>
        <dbReference type="EMBL" id="POY76566.1"/>
    </source>
</evidence>
<keyword evidence="4" id="KW-1185">Reference proteome</keyword>
<protein>
    <recommendedName>
        <fullName evidence="2">PUB domain-containing protein</fullName>
    </recommendedName>
</protein>
<dbReference type="Gene3D" id="1.20.58.2190">
    <property type="match status" value="1"/>
</dbReference>
<dbReference type="CDD" id="cd09212">
    <property type="entry name" value="PUB"/>
    <property type="match status" value="1"/>
</dbReference>
<comment type="caution">
    <text evidence="3">The sequence shown here is derived from an EMBL/GenBank/DDBJ whole genome shotgun (WGS) entry which is preliminary data.</text>
</comment>
<gene>
    <name evidence="3" type="ORF">BMF94_0155</name>
</gene>
<dbReference type="OrthoDB" id="49605at2759"/>
<feature type="compositionally biased region" description="Pro residues" evidence="1">
    <location>
        <begin position="237"/>
        <end position="252"/>
    </location>
</feature>
<dbReference type="InterPro" id="IPR018997">
    <property type="entry name" value="PUB_domain"/>
</dbReference>
<accession>A0A2S5BIF8</accession>
<dbReference type="InterPro" id="IPR036339">
    <property type="entry name" value="PUB-like_dom_sf"/>
</dbReference>
<reference evidence="3 4" key="1">
    <citation type="journal article" date="2018" name="Front. Microbiol.">
        <title>Prospects for Fungal Bioremediation of Acidic Radioactive Waste Sites: Characterization and Genome Sequence of Rhodotorula taiwanensis MD1149.</title>
        <authorList>
            <person name="Tkavc R."/>
            <person name="Matrosova V.Y."/>
            <person name="Grichenko O.E."/>
            <person name="Gostincar C."/>
            <person name="Volpe R.P."/>
            <person name="Klimenkova P."/>
            <person name="Gaidamakova E.K."/>
            <person name="Zhou C.E."/>
            <person name="Stewart B.J."/>
            <person name="Lyman M.G."/>
            <person name="Malfatti S.A."/>
            <person name="Rubinfeld B."/>
            <person name="Courtot M."/>
            <person name="Singh J."/>
            <person name="Dalgard C.L."/>
            <person name="Hamilton T."/>
            <person name="Frey K.G."/>
            <person name="Gunde-Cimerman N."/>
            <person name="Dugan L."/>
            <person name="Daly M.J."/>
        </authorList>
    </citation>
    <scope>NUCLEOTIDE SEQUENCE [LARGE SCALE GENOMIC DNA]</scope>
    <source>
        <strain evidence="3 4">MD1149</strain>
    </source>
</reference>
<evidence type="ECO:0000259" key="2">
    <source>
        <dbReference type="Pfam" id="PF09409"/>
    </source>
</evidence>
<evidence type="ECO:0000313" key="4">
    <source>
        <dbReference type="Proteomes" id="UP000237144"/>
    </source>
</evidence>
<proteinExistence type="predicted"/>
<dbReference type="AlphaFoldDB" id="A0A2S5BIF8"/>
<organism evidence="3 4">
    <name type="scientific">Rhodotorula taiwanensis</name>
    <dbReference type="NCBI Taxonomy" id="741276"/>
    <lineage>
        <taxon>Eukaryota</taxon>
        <taxon>Fungi</taxon>
        <taxon>Dikarya</taxon>
        <taxon>Basidiomycota</taxon>
        <taxon>Pucciniomycotina</taxon>
        <taxon>Microbotryomycetes</taxon>
        <taxon>Sporidiobolales</taxon>
        <taxon>Sporidiobolaceae</taxon>
        <taxon>Rhodotorula</taxon>
    </lineage>
</organism>
<dbReference type="STRING" id="741276.A0A2S5BIF8"/>
<dbReference type="Pfam" id="PF09409">
    <property type="entry name" value="PUB"/>
    <property type="match status" value="1"/>
</dbReference>
<feature type="region of interest" description="Disordered" evidence="1">
    <location>
        <begin position="224"/>
        <end position="341"/>
    </location>
</feature>
<evidence type="ECO:0000256" key="1">
    <source>
        <dbReference type="SAM" id="MobiDB-lite"/>
    </source>
</evidence>
<feature type="compositionally biased region" description="Basic and acidic residues" evidence="1">
    <location>
        <begin position="224"/>
        <end position="234"/>
    </location>
</feature>
<dbReference type="EMBL" id="PJQD01000002">
    <property type="protein sequence ID" value="POY76566.1"/>
    <property type="molecule type" value="Genomic_DNA"/>
</dbReference>
<feature type="compositionally biased region" description="Acidic residues" evidence="1">
    <location>
        <begin position="330"/>
        <end position="341"/>
    </location>
</feature>
<dbReference type="Proteomes" id="UP000237144">
    <property type="component" value="Unassembled WGS sequence"/>
</dbReference>
<dbReference type="SUPFAM" id="SSF143503">
    <property type="entry name" value="PUG domain-like"/>
    <property type="match status" value="1"/>
</dbReference>
<name>A0A2S5BIF8_9BASI</name>
<feature type="region of interest" description="Disordered" evidence="1">
    <location>
        <begin position="1"/>
        <end position="43"/>
    </location>
</feature>